<protein>
    <submittedName>
        <fullName evidence="4">Acetyltransferase</fullName>
    </submittedName>
</protein>
<sequence length="154" mass="17584">MKSMIVYEMCYPDETAGAAGIVCVPLDYGYLEEYRKIYNDCFYEMRRALGINPVNVYADSDDLKDKLCNIYILLDNSSIIGAVSCYGNEIDDLIVRKVSQGKGYGRQLLLWAIQRIRQENKAPITLHVAQWNARAVALYRQMGFAITKKEKINP</sequence>
<dbReference type="CDD" id="cd04301">
    <property type="entry name" value="NAT_SF"/>
    <property type="match status" value="1"/>
</dbReference>
<evidence type="ECO:0000259" key="3">
    <source>
        <dbReference type="PROSITE" id="PS51186"/>
    </source>
</evidence>
<evidence type="ECO:0000256" key="2">
    <source>
        <dbReference type="ARBA" id="ARBA00023315"/>
    </source>
</evidence>
<reference evidence="4 5" key="2">
    <citation type="journal article" date="2011" name="J. Bacteriol.">
        <title>Complete genome sequence of a carbon monoxide-utilizing acetogen, Eubacterium limosum KIST612.</title>
        <authorList>
            <person name="Roh H."/>
            <person name="Ko H.J."/>
            <person name="Kim D."/>
            <person name="Choi D.G."/>
            <person name="Park S."/>
            <person name="Kim S."/>
            <person name="Chang I.S."/>
            <person name="Choi I.G."/>
        </authorList>
    </citation>
    <scope>NUCLEOTIDE SEQUENCE [LARGE SCALE GENOMIC DNA]</scope>
    <source>
        <strain evidence="4 5">KIST612</strain>
    </source>
</reference>
<name>E3GLV3_9FIRM</name>
<organism evidence="4 5">
    <name type="scientific">Eubacterium callanderi</name>
    <dbReference type="NCBI Taxonomy" id="53442"/>
    <lineage>
        <taxon>Bacteria</taxon>
        <taxon>Bacillati</taxon>
        <taxon>Bacillota</taxon>
        <taxon>Clostridia</taxon>
        <taxon>Eubacteriales</taxon>
        <taxon>Eubacteriaceae</taxon>
        <taxon>Eubacterium</taxon>
    </lineage>
</organism>
<dbReference type="InterPro" id="IPR000182">
    <property type="entry name" value="GNAT_dom"/>
</dbReference>
<keyword evidence="1" id="KW-0808">Transferase</keyword>
<feature type="domain" description="N-acetyltransferase" evidence="3">
    <location>
        <begin position="21"/>
        <end position="154"/>
    </location>
</feature>
<dbReference type="PANTHER" id="PTHR43420">
    <property type="entry name" value="ACETYLTRANSFERASE"/>
    <property type="match status" value="1"/>
</dbReference>
<dbReference type="KEGG" id="elm:ELI_1488"/>
<proteinExistence type="predicted"/>
<dbReference type="GO" id="GO:0016747">
    <property type="term" value="F:acyltransferase activity, transferring groups other than amino-acyl groups"/>
    <property type="evidence" value="ECO:0007669"/>
    <property type="project" value="InterPro"/>
</dbReference>
<dbReference type="eggNOG" id="COG0456">
    <property type="taxonomic scope" value="Bacteria"/>
</dbReference>
<dbReference type="Proteomes" id="UP000006873">
    <property type="component" value="Chromosome"/>
</dbReference>
<dbReference type="Gene3D" id="3.40.630.30">
    <property type="match status" value="1"/>
</dbReference>
<dbReference type="SUPFAM" id="SSF55729">
    <property type="entry name" value="Acyl-CoA N-acyltransferases (Nat)"/>
    <property type="match status" value="1"/>
</dbReference>
<keyword evidence="5" id="KW-1185">Reference proteome</keyword>
<dbReference type="HOGENOM" id="CLU_1710908_0_0_9"/>
<evidence type="ECO:0000256" key="1">
    <source>
        <dbReference type="ARBA" id="ARBA00022679"/>
    </source>
</evidence>
<accession>E3GLV3</accession>
<dbReference type="InterPro" id="IPR016181">
    <property type="entry name" value="Acyl_CoA_acyltransferase"/>
</dbReference>
<evidence type="ECO:0000313" key="5">
    <source>
        <dbReference type="Proteomes" id="UP000006873"/>
    </source>
</evidence>
<dbReference type="EMBL" id="CP002273">
    <property type="protein sequence ID" value="ADO36474.1"/>
    <property type="molecule type" value="Genomic_DNA"/>
</dbReference>
<reference key="1">
    <citation type="submission" date="2010-09" db="EMBL/GenBank/DDBJ databases">
        <authorList>
            <person name="Roh H."/>
            <person name="Ko H.-J."/>
            <person name="Kim D."/>
            <person name="Choi D.G."/>
            <person name="Park S."/>
            <person name="Kim S."/>
            <person name="Kim K.H."/>
            <person name="Chang I.S."/>
            <person name="Choi I.-G."/>
        </authorList>
    </citation>
    <scope>NUCLEOTIDE SEQUENCE</scope>
    <source>
        <strain>KIST612</strain>
    </source>
</reference>
<dbReference type="PROSITE" id="PS51186">
    <property type="entry name" value="GNAT"/>
    <property type="match status" value="1"/>
</dbReference>
<dbReference type="AlphaFoldDB" id="E3GLV3"/>
<gene>
    <name evidence="4" type="ordered locus">ELI_1488</name>
</gene>
<dbReference type="Pfam" id="PF00583">
    <property type="entry name" value="Acetyltransf_1"/>
    <property type="match status" value="1"/>
</dbReference>
<dbReference type="InterPro" id="IPR050680">
    <property type="entry name" value="YpeA/RimI_acetyltransf"/>
</dbReference>
<keyword evidence="2" id="KW-0012">Acyltransferase</keyword>
<evidence type="ECO:0000313" key="4">
    <source>
        <dbReference type="EMBL" id="ADO36474.1"/>
    </source>
</evidence>